<dbReference type="EMBL" id="CAJGYM010000016">
    <property type="protein sequence ID" value="CAD6190578.1"/>
    <property type="molecule type" value="Genomic_DNA"/>
</dbReference>
<gene>
    <name evidence="2" type="ORF">CAUJ_LOCUS6497</name>
</gene>
<feature type="chain" id="PRO_5035925538" evidence="1">
    <location>
        <begin position="19"/>
        <end position="185"/>
    </location>
</feature>
<evidence type="ECO:0000256" key="1">
    <source>
        <dbReference type="SAM" id="SignalP"/>
    </source>
</evidence>
<keyword evidence="3" id="KW-1185">Reference proteome</keyword>
<sequence length="185" mass="21405">MFKILLISVFCAFSLVQAQSTEETPSPDIPLVRAARGIRQWRRNNNTPLNQRWYGWQPQNYGGYFPYNIWQPLCSSYNVQNYWKTGGYDPYNFQNIMSRMCLPGNRDSTTTQTAWTSACGPSGTRNGFSLISSNYDRNIELLRLICTKMQLYYLDEVEKSTCTMAFYKGFSKDLIDQIKSAVCKK</sequence>
<protein>
    <submittedName>
        <fullName evidence="2">Uncharacterized protein</fullName>
    </submittedName>
</protein>
<evidence type="ECO:0000313" key="3">
    <source>
        <dbReference type="Proteomes" id="UP000835052"/>
    </source>
</evidence>
<comment type="caution">
    <text evidence="2">The sequence shown here is derived from an EMBL/GenBank/DDBJ whole genome shotgun (WGS) entry which is preliminary data.</text>
</comment>
<evidence type="ECO:0000313" key="2">
    <source>
        <dbReference type="EMBL" id="CAD6190578.1"/>
    </source>
</evidence>
<accession>A0A8S1H7P1</accession>
<dbReference type="AlphaFoldDB" id="A0A8S1H7P1"/>
<reference evidence="2" key="1">
    <citation type="submission" date="2020-10" db="EMBL/GenBank/DDBJ databases">
        <authorList>
            <person name="Kikuchi T."/>
        </authorList>
    </citation>
    <scope>NUCLEOTIDE SEQUENCE</scope>
    <source>
        <strain evidence="2">NKZ352</strain>
    </source>
</reference>
<dbReference type="Proteomes" id="UP000835052">
    <property type="component" value="Unassembled WGS sequence"/>
</dbReference>
<proteinExistence type="predicted"/>
<feature type="signal peptide" evidence="1">
    <location>
        <begin position="1"/>
        <end position="18"/>
    </location>
</feature>
<keyword evidence="1" id="KW-0732">Signal</keyword>
<organism evidence="2 3">
    <name type="scientific">Caenorhabditis auriculariae</name>
    <dbReference type="NCBI Taxonomy" id="2777116"/>
    <lineage>
        <taxon>Eukaryota</taxon>
        <taxon>Metazoa</taxon>
        <taxon>Ecdysozoa</taxon>
        <taxon>Nematoda</taxon>
        <taxon>Chromadorea</taxon>
        <taxon>Rhabditida</taxon>
        <taxon>Rhabditina</taxon>
        <taxon>Rhabditomorpha</taxon>
        <taxon>Rhabditoidea</taxon>
        <taxon>Rhabditidae</taxon>
        <taxon>Peloderinae</taxon>
        <taxon>Caenorhabditis</taxon>
    </lineage>
</organism>
<name>A0A8S1H7P1_9PELO</name>